<dbReference type="Gene3D" id="1.25.40.20">
    <property type="entry name" value="Ankyrin repeat-containing domain"/>
    <property type="match status" value="1"/>
</dbReference>
<dbReference type="InterPro" id="IPR036770">
    <property type="entry name" value="Ankyrin_rpt-contain_sf"/>
</dbReference>
<organism evidence="1 2">
    <name type="scientific">Niastella populi</name>
    <dbReference type="NCBI Taxonomy" id="550983"/>
    <lineage>
        <taxon>Bacteria</taxon>
        <taxon>Pseudomonadati</taxon>
        <taxon>Bacteroidota</taxon>
        <taxon>Chitinophagia</taxon>
        <taxon>Chitinophagales</taxon>
        <taxon>Chitinophagaceae</taxon>
        <taxon>Niastella</taxon>
    </lineage>
</organism>
<reference evidence="2" key="1">
    <citation type="submission" date="2016-04" db="EMBL/GenBank/DDBJ databases">
        <authorList>
            <person name="Chen L."/>
            <person name="Zhuang W."/>
            <person name="Wang G."/>
        </authorList>
    </citation>
    <scope>NUCLEOTIDE SEQUENCE [LARGE SCALE GENOMIC DNA]</scope>
    <source>
        <strain evidence="2">208</strain>
    </source>
</reference>
<proteinExistence type="predicted"/>
<name>A0A1V9F588_9BACT</name>
<protein>
    <submittedName>
        <fullName evidence="1">Uncharacterized protein</fullName>
    </submittedName>
</protein>
<dbReference type="STRING" id="550983.A4R26_06220"/>
<dbReference type="OrthoDB" id="5657095at2"/>
<accession>A0A1V9F588</accession>
<dbReference type="SUPFAM" id="SSF48403">
    <property type="entry name" value="Ankyrin repeat"/>
    <property type="match status" value="1"/>
</dbReference>
<gene>
    <name evidence="1" type="ORF">A4R26_06220</name>
</gene>
<sequence>MLHSPDPFYINERQLFGQWQVPIYPIEFALLEHDAAMLKRFLDAGADPNVDIGGGWTLLHKISAYAIDSMIQNKRAEFFPELIEIMKLLVENGGDLNKKNDKGKKPLDVINTYRFQNKDEFDCLVSLFKPAIPNVEELVAYEGNA</sequence>
<dbReference type="EMBL" id="LWBP01000210">
    <property type="protein sequence ID" value="OQP53569.1"/>
    <property type="molecule type" value="Genomic_DNA"/>
</dbReference>
<evidence type="ECO:0000313" key="1">
    <source>
        <dbReference type="EMBL" id="OQP53569.1"/>
    </source>
</evidence>
<comment type="caution">
    <text evidence="1">The sequence shown here is derived from an EMBL/GenBank/DDBJ whole genome shotgun (WGS) entry which is preliminary data.</text>
</comment>
<dbReference type="RefSeq" id="WP_081169449.1">
    <property type="nucleotide sequence ID" value="NZ_LWBP01000210.1"/>
</dbReference>
<dbReference type="Proteomes" id="UP000192276">
    <property type="component" value="Unassembled WGS sequence"/>
</dbReference>
<dbReference type="AlphaFoldDB" id="A0A1V9F588"/>
<evidence type="ECO:0000313" key="2">
    <source>
        <dbReference type="Proteomes" id="UP000192276"/>
    </source>
</evidence>
<keyword evidence="2" id="KW-1185">Reference proteome</keyword>